<evidence type="ECO:0000313" key="12">
    <source>
        <dbReference type="EMBL" id="MDO7906859.1"/>
    </source>
</evidence>
<evidence type="ECO:0000256" key="4">
    <source>
        <dbReference type="ARBA" id="ARBA00022679"/>
    </source>
</evidence>
<protein>
    <recommendedName>
        <fullName evidence="2">histidine kinase</fullName>
        <ecNumber evidence="2">2.7.13.3</ecNumber>
    </recommendedName>
</protein>
<dbReference type="Gene3D" id="2.10.70.100">
    <property type="match status" value="1"/>
</dbReference>
<dbReference type="SUPFAM" id="SSF47384">
    <property type="entry name" value="Homodimeric domain of signal transducing histidine kinase"/>
    <property type="match status" value="1"/>
</dbReference>
<dbReference type="EC" id="2.7.13.3" evidence="2"/>
<evidence type="ECO:0000256" key="6">
    <source>
        <dbReference type="ARBA" id="ARBA00022777"/>
    </source>
</evidence>
<dbReference type="InterPro" id="IPR001610">
    <property type="entry name" value="PAC"/>
</dbReference>
<feature type="domain" description="PAS" evidence="10">
    <location>
        <begin position="517"/>
        <end position="555"/>
    </location>
</feature>
<dbReference type="Gene3D" id="3.30.450.20">
    <property type="entry name" value="PAS domain"/>
    <property type="match status" value="5"/>
</dbReference>
<dbReference type="InterPro" id="IPR004358">
    <property type="entry name" value="Sig_transdc_His_kin-like_C"/>
</dbReference>
<accession>A0ABT9CC62</accession>
<dbReference type="Gene3D" id="1.10.287.130">
    <property type="match status" value="1"/>
</dbReference>
<dbReference type="CDD" id="cd00082">
    <property type="entry name" value="HisKA"/>
    <property type="match status" value="1"/>
</dbReference>
<dbReference type="PROSITE" id="PS50109">
    <property type="entry name" value="HIS_KIN"/>
    <property type="match status" value="1"/>
</dbReference>
<evidence type="ECO:0000259" key="9">
    <source>
        <dbReference type="PROSITE" id="PS50109"/>
    </source>
</evidence>
<keyword evidence="4" id="KW-0808">Transferase</keyword>
<dbReference type="PANTHER" id="PTHR43047:SF72">
    <property type="entry name" value="OSMOSENSING HISTIDINE PROTEIN KINASE SLN1"/>
    <property type="match status" value="1"/>
</dbReference>
<dbReference type="PANTHER" id="PTHR43047">
    <property type="entry name" value="TWO-COMPONENT HISTIDINE PROTEIN KINASE"/>
    <property type="match status" value="1"/>
</dbReference>
<feature type="domain" description="PAC" evidence="11">
    <location>
        <begin position="85"/>
        <end position="138"/>
    </location>
</feature>
<dbReference type="InterPro" id="IPR003594">
    <property type="entry name" value="HATPase_dom"/>
</dbReference>
<keyword evidence="13" id="KW-1185">Reference proteome</keyword>
<keyword evidence="3" id="KW-0597">Phosphoprotein</keyword>
<dbReference type="InterPro" id="IPR036890">
    <property type="entry name" value="HATPase_C_sf"/>
</dbReference>
<dbReference type="InterPro" id="IPR005467">
    <property type="entry name" value="His_kinase_dom"/>
</dbReference>
<feature type="domain" description="PAC" evidence="11">
    <location>
        <begin position="589"/>
        <end position="640"/>
    </location>
</feature>
<dbReference type="SUPFAM" id="SSF55874">
    <property type="entry name" value="ATPase domain of HSP90 chaperone/DNA topoisomerase II/histidine kinase"/>
    <property type="match status" value="1"/>
</dbReference>
<feature type="domain" description="PAS" evidence="10">
    <location>
        <begin position="139"/>
        <end position="194"/>
    </location>
</feature>
<dbReference type="Pfam" id="PF08447">
    <property type="entry name" value="PAS_3"/>
    <property type="match status" value="2"/>
</dbReference>
<evidence type="ECO:0000256" key="3">
    <source>
        <dbReference type="ARBA" id="ARBA00022553"/>
    </source>
</evidence>
<dbReference type="InterPro" id="IPR000014">
    <property type="entry name" value="PAS"/>
</dbReference>
<evidence type="ECO:0000259" key="11">
    <source>
        <dbReference type="PROSITE" id="PS50113"/>
    </source>
</evidence>
<dbReference type="InterPro" id="IPR013655">
    <property type="entry name" value="PAS_fold_3"/>
</dbReference>
<dbReference type="Pfam" id="PF00512">
    <property type="entry name" value="HisKA"/>
    <property type="match status" value="1"/>
</dbReference>
<dbReference type="InterPro" id="IPR003661">
    <property type="entry name" value="HisK_dim/P_dom"/>
</dbReference>
<comment type="caution">
    <text evidence="12">The sequence shown here is derived from an EMBL/GenBank/DDBJ whole genome shotgun (WGS) entry which is preliminary data.</text>
</comment>
<gene>
    <name evidence="12" type="ORF">Q5741_10520</name>
</gene>
<dbReference type="PROSITE" id="PS50113">
    <property type="entry name" value="PAC"/>
    <property type="match status" value="4"/>
</dbReference>
<dbReference type="SMART" id="SM00091">
    <property type="entry name" value="PAS"/>
    <property type="match status" value="5"/>
</dbReference>
<feature type="domain" description="PAS" evidence="10">
    <location>
        <begin position="30"/>
        <end position="66"/>
    </location>
</feature>
<feature type="domain" description="PAS" evidence="10">
    <location>
        <begin position="386"/>
        <end position="456"/>
    </location>
</feature>
<dbReference type="SMART" id="SM00388">
    <property type="entry name" value="HisKA"/>
    <property type="match status" value="1"/>
</dbReference>
<dbReference type="SMART" id="SM00086">
    <property type="entry name" value="PAC"/>
    <property type="match status" value="4"/>
</dbReference>
<comment type="catalytic activity">
    <reaction evidence="1">
        <text>ATP + protein L-histidine = ADP + protein N-phospho-L-histidine.</text>
        <dbReference type="EC" id="2.7.13.3"/>
    </reaction>
</comment>
<evidence type="ECO:0000256" key="1">
    <source>
        <dbReference type="ARBA" id="ARBA00000085"/>
    </source>
</evidence>
<dbReference type="RefSeq" id="WP_305024045.1">
    <property type="nucleotide sequence ID" value="NZ_JAUQTB010000004.1"/>
</dbReference>
<dbReference type="CDD" id="cd16922">
    <property type="entry name" value="HATPase_EvgS-ArcB-TorS-like"/>
    <property type="match status" value="1"/>
</dbReference>
<sequence length="881" mass="100148">MLHHSEDSSKIYEHIYTLAPIGIAIASPDQGVWLKMNPAFCDMLGYTEAEMLNRSYLEFTHPEDKEIQYVEEMGSRLYGPAQQHITYEKRYIHREGNTIWVSVHLSLIRNEENGEPNYVIVQAADITNKKQAQEQVSESREMYKLMTENRNDIFSYTTPEGTIIYISPSIKKLLGWTPEEMVGTNQQLYYHPEELDSYEPDAKLQLGDKAMLRRVRHKDGHYLWLEIMVEIVYNDQGEPAKVITLGRDVTERKHTEDILAEAQRIAHIGSWSWDLVKGELLFSEETRRIFRYTLESSHPDESMFVKYVHPDDLQAVNEAIMKAVRGLQSGERSQIAYRIILPDGEIRDILSQWEIQRDMEGKPIYLIGMIQDTTDYRRMELRLSKSEQMYRSLFEYHPAGVYSLDLQGHIQSSNHAMEQLTGHSKEELAGRDLLDVVHPDQRADARQWFEQALEGHASAHESVWVHRCGHEVQVSMVNLPIVVEGKIVGVYGIASDVTNQKEYVEQIQQLSYEHTLILNSVSEGIFGMNGEGKAMFINPAGARMLGIEVGEFAGEPYWNMIDQLYLGSKPLTAQDAVSSAIWEQNVLDEYREAVFWRKDGSSFLVSYRVTPLYDQDKLMGAVIVFHDITNEKAILRAKESAERADRAKSEFLAVLSHELRTPMNGMLGMLSLLLDTPLDEEQRAYATVINDSSESLLHILNEVLDFSKIESGKMEISQEPVELRSVLAHVLELFAPKAAEKGISLTSQIDEQIPELVITDGARIRQILVNLVSNAIKFTEAGHVQVVLEQLAISREETCVLKWSVRDTGIGIPKDKQEQLFQSFSQLNHGLNRKYGGTGLGLSICKKLVELMDGVIGMESEENEGSSFHFTLPCGMLGESV</sequence>
<dbReference type="SUPFAM" id="SSF55785">
    <property type="entry name" value="PYP-like sensor domain (PAS domain)"/>
    <property type="match status" value="5"/>
</dbReference>
<feature type="domain" description="Histidine kinase" evidence="9">
    <location>
        <begin position="654"/>
        <end position="876"/>
    </location>
</feature>
<dbReference type="InterPro" id="IPR013767">
    <property type="entry name" value="PAS_fold"/>
</dbReference>
<dbReference type="CDD" id="cd00130">
    <property type="entry name" value="PAS"/>
    <property type="match status" value="5"/>
</dbReference>
<dbReference type="SMART" id="SM00387">
    <property type="entry name" value="HATPase_c"/>
    <property type="match status" value="1"/>
</dbReference>
<dbReference type="PROSITE" id="PS50112">
    <property type="entry name" value="PAS"/>
    <property type="match status" value="4"/>
</dbReference>
<proteinExistence type="predicted"/>
<dbReference type="InterPro" id="IPR035965">
    <property type="entry name" value="PAS-like_dom_sf"/>
</dbReference>
<dbReference type="InterPro" id="IPR036097">
    <property type="entry name" value="HisK_dim/P_sf"/>
</dbReference>
<evidence type="ECO:0000259" key="10">
    <source>
        <dbReference type="PROSITE" id="PS50112"/>
    </source>
</evidence>
<dbReference type="EMBL" id="JAUQTB010000004">
    <property type="protein sequence ID" value="MDO7906859.1"/>
    <property type="molecule type" value="Genomic_DNA"/>
</dbReference>
<dbReference type="InterPro" id="IPR000700">
    <property type="entry name" value="PAS-assoc_C"/>
</dbReference>
<dbReference type="Pfam" id="PF02518">
    <property type="entry name" value="HATPase_c"/>
    <property type="match status" value="1"/>
</dbReference>
<evidence type="ECO:0000313" key="13">
    <source>
        <dbReference type="Proteomes" id="UP001240171"/>
    </source>
</evidence>
<keyword evidence="8" id="KW-0902">Two-component regulatory system</keyword>
<evidence type="ECO:0000256" key="2">
    <source>
        <dbReference type="ARBA" id="ARBA00012438"/>
    </source>
</evidence>
<dbReference type="NCBIfam" id="TIGR00229">
    <property type="entry name" value="sensory_box"/>
    <property type="match status" value="4"/>
</dbReference>
<dbReference type="Pfam" id="PF13426">
    <property type="entry name" value="PAS_9"/>
    <property type="match status" value="2"/>
</dbReference>
<name>A0ABT9CC62_9BACL</name>
<keyword evidence="6" id="KW-0418">Kinase</keyword>
<evidence type="ECO:0000256" key="8">
    <source>
        <dbReference type="ARBA" id="ARBA00023012"/>
    </source>
</evidence>
<dbReference type="Pfam" id="PF00989">
    <property type="entry name" value="PAS"/>
    <property type="match status" value="1"/>
</dbReference>
<keyword evidence="5" id="KW-0547">Nucleotide-binding</keyword>
<feature type="domain" description="PAC" evidence="11">
    <location>
        <begin position="209"/>
        <end position="261"/>
    </location>
</feature>
<organism evidence="12 13">
    <name type="scientific">Paenibacillus lacisoli</name>
    <dbReference type="NCBI Taxonomy" id="3064525"/>
    <lineage>
        <taxon>Bacteria</taxon>
        <taxon>Bacillati</taxon>
        <taxon>Bacillota</taxon>
        <taxon>Bacilli</taxon>
        <taxon>Bacillales</taxon>
        <taxon>Paenibacillaceae</taxon>
        <taxon>Paenibacillus</taxon>
    </lineage>
</organism>
<dbReference type="PRINTS" id="PR00344">
    <property type="entry name" value="BCTRLSENSOR"/>
</dbReference>
<evidence type="ECO:0000256" key="7">
    <source>
        <dbReference type="ARBA" id="ARBA00022840"/>
    </source>
</evidence>
<keyword evidence="7" id="KW-0067">ATP-binding</keyword>
<dbReference type="Gene3D" id="3.30.565.10">
    <property type="entry name" value="Histidine kinase-like ATPase, C-terminal domain"/>
    <property type="match status" value="1"/>
</dbReference>
<reference evidence="12 13" key="1">
    <citation type="submission" date="2023-07" db="EMBL/GenBank/DDBJ databases">
        <title>Paenibacillus sp. JX-17 nov. isolated from soil.</title>
        <authorList>
            <person name="Wan Y."/>
            <person name="Liu B."/>
        </authorList>
    </citation>
    <scope>NUCLEOTIDE SEQUENCE [LARGE SCALE GENOMIC DNA]</scope>
    <source>
        <strain evidence="12 13">JX-17</strain>
    </source>
</reference>
<evidence type="ECO:0000256" key="5">
    <source>
        <dbReference type="ARBA" id="ARBA00022741"/>
    </source>
</evidence>
<dbReference type="Proteomes" id="UP001240171">
    <property type="component" value="Unassembled WGS sequence"/>
</dbReference>
<feature type="domain" description="PAC" evidence="11">
    <location>
        <begin position="333"/>
        <end position="385"/>
    </location>
</feature>